<feature type="transmembrane region" description="Helical" evidence="2">
    <location>
        <begin position="131"/>
        <end position="149"/>
    </location>
</feature>
<keyword evidence="2" id="KW-0472">Membrane</keyword>
<name>A0A0K2H2N4_9CORY</name>
<sequence>MVVSEKFDAPQQPGGPQPEIRIGDPDRHQAMDRLGNYFADGYLDVDEFNERTEAAAIAQNKPQLDRLFADLPDTSSVSSHSTSAEVEQTDAERELEGLLQKGEKLKVVDGLAFAISIVTIGLLIFTEIDDAWVGFILAIALAVGGRMVLGISDDDEDILDELSESESKRRAERLRLAAKKRREIAQRGNH</sequence>
<dbReference type="STRING" id="1408189.CLAC_12010"/>
<gene>
    <name evidence="4" type="ORF">CLAC_12010</name>
</gene>
<keyword evidence="2" id="KW-1133">Transmembrane helix</keyword>
<evidence type="ECO:0000256" key="2">
    <source>
        <dbReference type="SAM" id="Phobius"/>
    </source>
</evidence>
<evidence type="ECO:0000313" key="5">
    <source>
        <dbReference type="Proteomes" id="UP000058446"/>
    </source>
</evidence>
<feature type="domain" description="DUF1707" evidence="3">
    <location>
        <begin position="20"/>
        <end position="72"/>
    </location>
</feature>
<keyword evidence="2" id="KW-0812">Transmembrane</keyword>
<dbReference type="AlphaFoldDB" id="A0A0K2H2N4"/>
<keyword evidence="5" id="KW-1185">Reference proteome</keyword>
<dbReference type="PATRIC" id="fig|1408189.4.peg.2423"/>
<accession>A0A0K2H2N4</accession>
<dbReference type="InterPro" id="IPR012551">
    <property type="entry name" value="DUF1707_SHOCT-like"/>
</dbReference>
<dbReference type="EMBL" id="CP006841">
    <property type="protein sequence ID" value="ALA68282.1"/>
    <property type="molecule type" value="Genomic_DNA"/>
</dbReference>
<dbReference type="Pfam" id="PF08044">
    <property type="entry name" value="DUF1707"/>
    <property type="match status" value="1"/>
</dbReference>
<evidence type="ECO:0000259" key="3">
    <source>
        <dbReference type="Pfam" id="PF08044"/>
    </source>
</evidence>
<evidence type="ECO:0000313" key="4">
    <source>
        <dbReference type="EMBL" id="ALA68282.1"/>
    </source>
</evidence>
<dbReference type="KEGG" id="clw:CLAC_12010"/>
<protein>
    <submittedName>
        <fullName evidence="4">Membrane protein</fullName>
    </submittedName>
</protein>
<evidence type="ECO:0000256" key="1">
    <source>
        <dbReference type="SAM" id="MobiDB-lite"/>
    </source>
</evidence>
<reference evidence="4 5" key="1">
    <citation type="submission" date="2013-10" db="EMBL/GenBank/DDBJ databases">
        <title>Complete genome sequence of Corynebacterium lactis DSM 45799(T), isolated from raw cow milk.</title>
        <authorList>
            <person name="Ruckert C."/>
            <person name="Albersmeier A."/>
            <person name="Lipski A."/>
            <person name="Kalinowski J."/>
        </authorList>
    </citation>
    <scope>NUCLEOTIDE SEQUENCE [LARGE SCALE GENOMIC DNA]</scope>
    <source>
        <strain evidence="4 5">RW2-5</strain>
    </source>
</reference>
<proteinExistence type="predicted"/>
<feature type="region of interest" description="Disordered" evidence="1">
    <location>
        <begin position="1"/>
        <end position="25"/>
    </location>
</feature>
<dbReference type="Proteomes" id="UP000058446">
    <property type="component" value="Chromosome"/>
</dbReference>
<feature type="transmembrane region" description="Helical" evidence="2">
    <location>
        <begin position="107"/>
        <end position="125"/>
    </location>
</feature>
<organism evidence="4 5">
    <name type="scientific">Corynebacterium lactis RW2-5</name>
    <dbReference type="NCBI Taxonomy" id="1408189"/>
    <lineage>
        <taxon>Bacteria</taxon>
        <taxon>Bacillati</taxon>
        <taxon>Actinomycetota</taxon>
        <taxon>Actinomycetes</taxon>
        <taxon>Mycobacteriales</taxon>
        <taxon>Corynebacteriaceae</taxon>
        <taxon>Corynebacterium</taxon>
    </lineage>
</organism>